<reference evidence="1" key="1">
    <citation type="submission" date="2018-02" db="EMBL/GenBank/DDBJ databases">
        <title>Rhizophora mucronata_Transcriptome.</title>
        <authorList>
            <person name="Meera S.P."/>
            <person name="Sreeshan A."/>
            <person name="Augustine A."/>
        </authorList>
    </citation>
    <scope>NUCLEOTIDE SEQUENCE</scope>
    <source>
        <tissue evidence="1">Leaf</tissue>
    </source>
</reference>
<proteinExistence type="predicted"/>
<sequence length="38" mass="4357">MITHVTNSLFEAQKNKKCIQNHFPTDSPMSVTTKLRIP</sequence>
<dbReference type="EMBL" id="GGEC01063491">
    <property type="protein sequence ID" value="MBX43975.1"/>
    <property type="molecule type" value="Transcribed_RNA"/>
</dbReference>
<name>A0A2P2NNG0_RHIMU</name>
<protein>
    <submittedName>
        <fullName evidence="1">Uncharacterized protein</fullName>
    </submittedName>
</protein>
<accession>A0A2P2NNG0</accession>
<organism evidence="1">
    <name type="scientific">Rhizophora mucronata</name>
    <name type="common">Asiatic mangrove</name>
    <dbReference type="NCBI Taxonomy" id="61149"/>
    <lineage>
        <taxon>Eukaryota</taxon>
        <taxon>Viridiplantae</taxon>
        <taxon>Streptophyta</taxon>
        <taxon>Embryophyta</taxon>
        <taxon>Tracheophyta</taxon>
        <taxon>Spermatophyta</taxon>
        <taxon>Magnoliopsida</taxon>
        <taxon>eudicotyledons</taxon>
        <taxon>Gunneridae</taxon>
        <taxon>Pentapetalae</taxon>
        <taxon>rosids</taxon>
        <taxon>fabids</taxon>
        <taxon>Malpighiales</taxon>
        <taxon>Rhizophoraceae</taxon>
        <taxon>Rhizophora</taxon>
    </lineage>
</organism>
<dbReference type="AlphaFoldDB" id="A0A2P2NNG0"/>
<evidence type="ECO:0000313" key="1">
    <source>
        <dbReference type="EMBL" id="MBX43975.1"/>
    </source>
</evidence>